<dbReference type="SUPFAM" id="SSF50249">
    <property type="entry name" value="Nucleic acid-binding proteins"/>
    <property type="match status" value="4"/>
</dbReference>
<dbReference type="Pfam" id="PF00575">
    <property type="entry name" value="S1"/>
    <property type="match status" value="1"/>
</dbReference>
<dbReference type="Pfam" id="PF17876">
    <property type="entry name" value="CSD2"/>
    <property type="match status" value="1"/>
</dbReference>
<dbReference type="GO" id="GO:0003723">
    <property type="term" value="F:RNA binding"/>
    <property type="evidence" value="ECO:0007669"/>
    <property type="project" value="UniProtKB-UniRule"/>
</dbReference>
<evidence type="ECO:0000256" key="3">
    <source>
        <dbReference type="ARBA" id="ARBA00022801"/>
    </source>
</evidence>
<dbReference type="InterPro" id="IPR040476">
    <property type="entry name" value="CSD2"/>
</dbReference>
<keyword evidence="1 6" id="KW-0963">Cytoplasm</keyword>
<comment type="function">
    <text evidence="6">3'-5' exoribonuclease that releases 5'-nucleoside monophosphates and is involved in maturation of structured RNAs.</text>
</comment>
<feature type="region of interest" description="Disordered" evidence="7">
    <location>
        <begin position="1"/>
        <end position="25"/>
    </location>
</feature>
<feature type="domain" description="S1 motif" evidence="8">
    <location>
        <begin position="675"/>
        <end position="756"/>
    </location>
</feature>
<dbReference type="Gene3D" id="2.40.50.140">
    <property type="entry name" value="Nucleic acid-binding proteins"/>
    <property type="match status" value="2"/>
</dbReference>
<reference evidence="9" key="1">
    <citation type="submission" date="2020-10" db="EMBL/GenBank/DDBJ databases">
        <authorList>
            <person name="Gilroy R."/>
        </authorList>
    </citation>
    <scope>NUCLEOTIDE SEQUENCE</scope>
    <source>
        <strain evidence="9">F1-3629</strain>
    </source>
</reference>
<dbReference type="InterPro" id="IPR013223">
    <property type="entry name" value="RNase_B_OB_dom"/>
</dbReference>
<reference evidence="9" key="2">
    <citation type="journal article" date="2021" name="PeerJ">
        <title>Extensive microbial diversity within the chicken gut microbiome revealed by metagenomics and culture.</title>
        <authorList>
            <person name="Gilroy R."/>
            <person name="Ravi A."/>
            <person name="Getino M."/>
            <person name="Pursley I."/>
            <person name="Horton D.L."/>
            <person name="Alikhan N.F."/>
            <person name="Baker D."/>
            <person name="Gharbi K."/>
            <person name="Hall N."/>
            <person name="Watson M."/>
            <person name="Adriaenssens E.M."/>
            <person name="Foster-Nyarko E."/>
            <person name="Jarju S."/>
            <person name="Secka A."/>
            <person name="Antonio M."/>
            <person name="Oren A."/>
            <person name="Chaudhuri R.R."/>
            <person name="La Ragione R."/>
            <person name="Hildebrand F."/>
            <person name="Pallen M.J."/>
        </authorList>
    </citation>
    <scope>NUCLEOTIDE SEQUENCE</scope>
    <source>
        <strain evidence="9">F1-3629</strain>
    </source>
</reference>
<accession>A0A940IF08</accession>
<keyword evidence="4 6" id="KW-0269">Exonuclease</keyword>
<evidence type="ECO:0000313" key="9">
    <source>
        <dbReference type="EMBL" id="MBO8453141.1"/>
    </source>
</evidence>
<dbReference type="Pfam" id="PF08206">
    <property type="entry name" value="OB_RNB"/>
    <property type="match status" value="1"/>
</dbReference>
<dbReference type="InterPro" id="IPR003029">
    <property type="entry name" value="S1_domain"/>
</dbReference>
<dbReference type="AlphaFoldDB" id="A0A940IF08"/>
<dbReference type="SMART" id="SM00357">
    <property type="entry name" value="CSP"/>
    <property type="match status" value="1"/>
</dbReference>
<dbReference type="GO" id="GO:0006402">
    <property type="term" value="P:mRNA catabolic process"/>
    <property type="evidence" value="ECO:0007669"/>
    <property type="project" value="TreeGrafter"/>
</dbReference>
<dbReference type="InterPro" id="IPR001900">
    <property type="entry name" value="RNase_II/R"/>
</dbReference>
<comment type="subcellular location">
    <subcellularLocation>
        <location evidence="6">Cytoplasm</location>
    </subcellularLocation>
</comment>
<dbReference type="EMBL" id="JADIMJ010000006">
    <property type="protein sequence ID" value="MBO8453141.1"/>
    <property type="molecule type" value="Genomic_DNA"/>
</dbReference>
<dbReference type="GO" id="GO:0008859">
    <property type="term" value="F:exoribonuclease II activity"/>
    <property type="evidence" value="ECO:0007669"/>
    <property type="project" value="UniProtKB-UniRule"/>
</dbReference>
<gene>
    <name evidence="6" type="primary">rnr</name>
    <name evidence="9" type="ORF">IAC07_00270</name>
</gene>
<dbReference type="PROSITE" id="PS50126">
    <property type="entry name" value="S1"/>
    <property type="match status" value="1"/>
</dbReference>
<dbReference type="SMART" id="SM00316">
    <property type="entry name" value="S1"/>
    <property type="match status" value="1"/>
</dbReference>
<dbReference type="Pfam" id="PF00773">
    <property type="entry name" value="RNB"/>
    <property type="match status" value="1"/>
</dbReference>
<keyword evidence="2 6" id="KW-0540">Nuclease</keyword>
<feature type="compositionally biased region" description="Basic and acidic residues" evidence="7">
    <location>
        <begin position="761"/>
        <end position="776"/>
    </location>
</feature>
<evidence type="ECO:0000256" key="4">
    <source>
        <dbReference type="ARBA" id="ARBA00022839"/>
    </source>
</evidence>
<dbReference type="PANTHER" id="PTHR23355:SF9">
    <property type="entry name" value="DIS3-LIKE EXONUCLEASE 2"/>
    <property type="match status" value="1"/>
</dbReference>
<feature type="region of interest" description="Disordered" evidence="7">
    <location>
        <begin position="761"/>
        <end position="858"/>
    </location>
</feature>
<dbReference type="HAMAP" id="MF_01895">
    <property type="entry name" value="RNase_R"/>
    <property type="match status" value="1"/>
</dbReference>
<dbReference type="InterPro" id="IPR011805">
    <property type="entry name" value="RNase_R"/>
</dbReference>
<dbReference type="SMART" id="SM00955">
    <property type="entry name" value="RNB"/>
    <property type="match status" value="1"/>
</dbReference>
<dbReference type="InterPro" id="IPR050180">
    <property type="entry name" value="RNR_Ribonuclease"/>
</dbReference>
<evidence type="ECO:0000256" key="7">
    <source>
        <dbReference type="SAM" id="MobiDB-lite"/>
    </source>
</evidence>
<evidence type="ECO:0000256" key="1">
    <source>
        <dbReference type="ARBA" id="ARBA00022490"/>
    </source>
</evidence>
<dbReference type="PANTHER" id="PTHR23355">
    <property type="entry name" value="RIBONUCLEASE"/>
    <property type="match status" value="1"/>
</dbReference>
<dbReference type="CDD" id="cd04471">
    <property type="entry name" value="S1_RNase_R"/>
    <property type="match status" value="1"/>
</dbReference>
<protein>
    <recommendedName>
        <fullName evidence="6">Ribonuclease R</fullName>
        <shortName evidence="6">RNase R</shortName>
        <ecNumber evidence="6">3.1.13.1</ecNumber>
    </recommendedName>
</protein>
<evidence type="ECO:0000256" key="2">
    <source>
        <dbReference type="ARBA" id="ARBA00022722"/>
    </source>
</evidence>
<proteinExistence type="inferred from homology"/>
<dbReference type="Proteomes" id="UP000771749">
    <property type="component" value="Unassembled WGS sequence"/>
</dbReference>
<organism evidence="9 10">
    <name type="scientific">Candidatus Cryptobacteroides gallistercoris</name>
    <dbReference type="NCBI Taxonomy" id="2840765"/>
    <lineage>
        <taxon>Bacteria</taxon>
        <taxon>Pseudomonadati</taxon>
        <taxon>Bacteroidota</taxon>
        <taxon>Bacteroidia</taxon>
        <taxon>Bacteroidales</taxon>
        <taxon>Candidatus Cryptobacteroides</taxon>
    </lineage>
</organism>
<evidence type="ECO:0000259" key="8">
    <source>
        <dbReference type="PROSITE" id="PS50126"/>
    </source>
</evidence>
<feature type="compositionally biased region" description="Basic and acidic residues" evidence="7">
    <location>
        <begin position="838"/>
        <end position="858"/>
    </location>
</feature>
<comment type="catalytic activity">
    <reaction evidence="6">
        <text>Exonucleolytic cleavage in the 3'- to 5'-direction to yield nucleoside 5'-phosphates.</text>
        <dbReference type="EC" id="3.1.13.1"/>
    </reaction>
</comment>
<evidence type="ECO:0000256" key="6">
    <source>
        <dbReference type="HAMAP-Rule" id="MF_01895"/>
    </source>
</evidence>
<name>A0A940IF08_9BACT</name>
<comment type="caution">
    <text evidence="9">The sequence shown here is derived from an EMBL/GenBank/DDBJ whole genome shotgun (WGS) entry which is preliminary data.</text>
</comment>
<keyword evidence="5 6" id="KW-0694">RNA-binding</keyword>
<feature type="compositionally biased region" description="Basic and acidic residues" evidence="7">
    <location>
        <begin position="803"/>
        <end position="814"/>
    </location>
</feature>
<comment type="similarity">
    <text evidence="6">Belongs to the RNR ribonuclease family. RNase R subfamily.</text>
</comment>
<evidence type="ECO:0000256" key="5">
    <source>
        <dbReference type="ARBA" id="ARBA00022884"/>
    </source>
</evidence>
<dbReference type="InterPro" id="IPR012340">
    <property type="entry name" value="NA-bd_OB-fold"/>
</dbReference>
<dbReference type="EC" id="3.1.13.1" evidence="6"/>
<dbReference type="GO" id="GO:0005829">
    <property type="term" value="C:cytosol"/>
    <property type="evidence" value="ECO:0007669"/>
    <property type="project" value="TreeGrafter"/>
</dbReference>
<sequence length="858" mass="95876">MTGWNRRRRKDGGRKKEKKEKRSFPEFTGRVQMTREGYGFIIVEGEEDDIFVKATKMRGALNGDIVRVAVTKEKTDRQRKEGEVLEILERSSKPFVGILHIVGEQAWVLMQSRVMPYDISIPVTGASKSAASGKTAPAVPVTGSLKKIGDGLYAVTGVYETVDGRRQELRAKPGMKVAALVDKWDKKDPDPVGHLTDVLGEPGENDTEMHAILAEFALPYRFEPEVENAADGISEEITAADRKERRDFSDVLTFTIDPADAKDFDDALSFRKLEGGNYEVGVHIADVTHYVTPGSVVDKEAQERGTSVYLVDRTVPMLPEKLSNKLCSLRPNEPKLCFSAVFEITPLAKVVSQWFGRTVINSDYRFAYETAQQIIDAGDKAMGMELRGGTDGRQGVVGSAMGEGVTTGCIIPDSLKEAVLVLHGLASKFRKKRFASGAISFDRPEMKVEVDEKGRPVRVYQKISKEANWLIEEFMLLANRSVAEFVAKGCRYPAVPGTGLGYLCISPEEAAKAAAKSRAKTFVYRVHDEPNREKLEGLRSFIHNFGYEMGPTENGKEISRELNSLFSRAKDTPEYNAIEMLSLRTMAKARYSTDNIGHYGLAFKYYTHFTSPIRRYPDMMVHRLLALYLSGADSQKKDYYEGQCKHASEREIIAAEAERSSIKYKLVEFMQDKVGYEFEGHISGLTEWGMYVEIEPTKIEGMVALRDITSDYFEFDQDRYRIVGKRSKVVYNLGDAVRIRVKKANHDQKLLDFELVETGNEDRLGKDGDAGEEHPYSGEGHPYSGEEQTDSGKDQSRASGKNARKEKIRKAIRESKRKASKSGKSKDGRTSGKSASGKKKDSRPSGKSREGRPSGKKK</sequence>
<dbReference type="PROSITE" id="PS01175">
    <property type="entry name" value="RIBONUCLEASE_II"/>
    <property type="match status" value="1"/>
</dbReference>
<keyword evidence="3 6" id="KW-0378">Hydrolase</keyword>
<dbReference type="InterPro" id="IPR011129">
    <property type="entry name" value="CSD"/>
</dbReference>
<evidence type="ECO:0000313" key="10">
    <source>
        <dbReference type="Proteomes" id="UP000771749"/>
    </source>
</evidence>
<feature type="compositionally biased region" description="Basic residues" evidence="7">
    <location>
        <begin position="1"/>
        <end position="21"/>
    </location>
</feature>
<dbReference type="InterPro" id="IPR022966">
    <property type="entry name" value="RNase_II/R_CS"/>
</dbReference>